<dbReference type="PANTHER" id="PTHR43245">
    <property type="entry name" value="BIFUNCTIONAL POLYMYXIN RESISTANCE PROTEIN ARNA"/>
    <property type="match status" value="1"/>
</dbReference>
<evidence type="ECO:0000259" key="1">
    <source>
        <dbReference type="Pfam" id="PF01370"/>
    </source>
</evidence>
<dbReference type="InterPro" id="IPR001509">
    <property type="entry name" value="Epimerase_deHydtase"/>
</dbReference>
<dbReference type="SUPFAM" id="SSF51735">
    <property type="entry name" value="NAD(P)-binding Rossmann-fold domains"/>
    <property type="match status" value="1"/>
</dbReference>
<gene>
    <name evidence="2" type="ORF">UU34_C0006G0007</name>
</gene>
<dbReference type="Pfam" id="PF01370">
    <property type="entry name" value="Epimerase"/>
    <property type="match status" value="1"/>
</dbReference>
<dbReference type="CDD" id="cd08946">
    <property type="entry name" value="SDR_e"/>
    <property type="match status" value="1"/>
</dbReference>
<dbReference type="PATRIC" id="fig|1618409.3.peg.455"/>
<dbReference type="Gene3D" id="3.40.50.720">
    <property type="entry name" value="NAD(P)-binding Rossmann-like Domain"/>
    <property type="match status" value="1"/>
</dbReference>
<dbReference type="PANTHER" id="PTHR43245:SF23">
    <property type="entry name" value="NAD(P)-BINDING DOMAIN-CONTAINING PROTEIN"/>
    <property type="match status" value="1"/>
</dbReference>
<evidence type="ECO:0000313" key="3">
    <source>
        <dbReference type="Proteomes" id="UP000034854"/>
    </source>
</evidence>
<feature type="domain" description="NAD-dependent epimerase/dehydratase" evidence="1">
    <location>
        <begin position="3"/>
        <end position="235"/>
    </location>
</feature>
<dbReference type="EMBL" id="LCAG01000006">
    <property type="protein sequence ID" value="KKR87188.1"/>
    <property type="molecule type" value="Genomic_DNA"/>
</dbReference>
<proteinExistence type="predicted"/>
<accession>A0A0G0UE60</accession>
<sequence length="338" mass="37804">MNILLTGSGGYIGTQMAQALIAAGHKVTGLDTEYYNEGWLYGKPFKLKSFIKKDIRQVTVSDVSGFDAVIHLAELSNDPLGQNNPELTYEINHKGTVNLIDQCIKAAVPRFIYSSSCSVYGASDNVSDETSSTNPLTAYAKSKVLNERYLITRASDIFTPIIFRNATVYGPSPRIRFDLAVNNLAGLAWTTKEVKMDSDGTPWRPFVHILDVCQAFLLALTAPKEKVSGQIMNVGDTRSNYQIKEIAEIIGKVFDVSKITLNKQGADKRNYRVNFDKIARVLGFRALRNVETGVRELKEVFKSIEMSKKTFLSEQYTRLKMIDHLKSTGLLNENLLWV</sequence>
<comment type="caution">
    <text evidence="2">The sequence shown here is derived from an EMBL/GenBank/DDBJ whole genome shotgun (WGS) entry which is preliminary data.</text>
</comment>
<dbReference type="InterPro" id="IPR036291">
    <property type="entry name" value="NAD(P)-bd_dom_sf"/>
</dbReference>
<dbReference type="InterPro" id="IPR050177">
    <property type="entry name" value="Lipid_A_modif_metabolic_enz"/>
</dbReference>
<reference evidence="2 3" key="1">
    <citation type="journal article" date="2015" name="Nature">
        <title>rRNA introns, odd ribosomes, and small enigmatic genomes across a large radiation of phyla.</title>
        <authorList>
            <person name="Brown C.T."/>
            <person name="Hug L.A."/>
            <person name="Thomas B.C."/>
            <person name="Sharon I."/>
            <person name="Castelle C.J."/>
            <person name="Singh A."/>
            <person name="Wilkins M.J."/>
            <person name="Williams K.H."/>
            <person name="Banfield J.F."/>
        </authorList>
    </citation>
    <scope>NUCLEOTIDE SEQUENCE [LARGE SCALE GENOMIC DNA]</scope>
</reference>
<protein>
    <submittedName>
        <fullName evidence="2">NAD-dependent dehydratase</fullName>
    </submittedName>
</protein>
<dbReference type="AlphaFoldDB" id="A0A0G0UE60"/>
<organism evidence="2 3">
    <name type="scientific">Candidatus Curtissbacteria bacterium GW2011_GWA1_41_11</name>
    <dbReference type="NCBI Taxonomy" id="1618409"/>
    <lineage>
        <taxon>Bacteria</taxon>
        <taxon>Candidatus Curtissiibacteriota</taxon>
    </lineage>
</organism>
<evidence type="ECO:0000313" key="2">
    <source>
        <dbReference type="EMBL" id="KKR87188.1"/>
    </source>
</evidence>
<name>A0A0G0UE60_9BACT</name>
<dbReference type="Proteomes" id="UP000034854">
    <property type="component" value="Unassembled WGS sequence"/>
</dbReference>